<dbReference type="PANTHER" id="PTHR43640:SF1">
    <property type="entry name" value="THIOREDOXIN-DEPENDENT PEROXIREDOXIN"/>
    <property type="match status" value="1"/>
</dbReference>
<dbReference type="InterPro" id="IPR036249">
    <property type="entry name" value="Thioredoxin-like_sf"/>
</dbReference>
<dbReference type="PROSITE" id="PS51352">
    <property type="entry name" value="THIOREDOXIN_2"/>
    <property type="match status" value="1"/>
</dbReference>
<dbReference type="GO" id="GO:0016209">
    <property type="term" value="F:antioxidant activity"/>
    <property type="evidence" value="ECO:0007669"/>
    <property type="project" value="InterPro"/>
</dbReference>
<dbReference type="RefSeq" id="WP_072895894.1">
    <property type="nucleotide sequence ID" value="NZ_FQWZ01000003.1"/>
</dbReference>
<dbReference type="InterPro" id="IPR000866">
    <property type="entry name" value="AhpC/TSA"/>
</dbReference>
<dbReference type="OrthoDB" id="9809746at2"/>
<evidence type="ECO:0000313" key="2">
    <source>
        <dbReference type="EMBL" id="SHG79647.1"/>
    </source>
</evidence>
<dbReference type="CDD" id="cd02969">
    <property type="entry name" value="PRX_like1"/>
    <property type="match status" value="1"/>
</dbReference>
<dbReference type="EMBL" id="FQWZ01000003">
    <property type="protein sequence ID" value="SHG79647.1"/>
    <property type="molecule type" value="Genomic_DNA"/>
</dbReference>
<accession>A0A1M5MR12</accession>
<organism evidence="2 3">
    <name type="scientific">Hydrocarboniphaga daqingensis</name>
    <dbReference type="NCBI Taxonomy" id="490188"/>
    <lineage>
        <taxon>Bacteria</taxon>
        <taxon>Pseudomonadati</taxon>
        <taxon>Pseudomonadota</taxon>
        <taxon>Gammaproteobacteria</taxon>
        <taxon>Nevskiales</taxon>
        <taxon>Nevskiaceae</taxon>
        <taxon>Hydrocarboniphaga</taxon>
    </lineage>
</organism>
<dbReference type="Proteomes" id="UP000199758">
    <property type="component" value="Unassembled WGS sequence"/>
</dbReference>
<feature type="domain" description="Thioredoxin" evidence="1">
    <location>
        <begin position="10"/>
        <end position="166"/>
    </location>
</feature>
<sequence>MARAESTLILQRGAKAPGFSLPDTVGGPMLDWTTWRAGRPCVLMFICNHCPYVLHLIGTIARLAPQWQARGVAVVAISSNDVQRYPQDAPAEMTRFAAAHGLSFPYLYDESQQVARAYGAACTPDFYLVDGDGRLAWAGRFDDATPGNGRPVTGADLSAAIDDLLAGRPCDPQPRPSVGCSIKWKV</sequence>
<dbReference type="Gene3D" id="3.40.30.10">
    <property type="entry name" value="Glutaredoxin"/>
    <property type="match status" value="1"/>
</dbReference>
<dbReference type="SUPFAM" id="SSF52833">
    <property type="entry name" value="Thioredoxin-like"/>
    <property type="match status" value="1"/>
</dbReference>
<evidence type="ECO:0000259" key="1">
    <source>
        <dbReference type="PROSITE" id="PS51352"/>
    </source>
</evidence>
<name>A0A1M5MR12_9GAMM</name>
<reference evidence="2 3" key="1">
    <citation type="submission" date="2016-11" db="EMBL/GenBank/DDBJ databases">
        <authorList>
            <person name="Jaros S."/>
            <person name="Januszkiewicz K."/>
            <person name="Wedrychowicz H."/>
        </authorList>
    </citation>
    <scope>NUCLEOTIDE SEQUENCE [LARGE SCALE GENOMIC DNA]</scope>
    <source>
        <strain evidence="2 3">CGMCC 1.7049</strain>
    </source>
</reference>
<protein>
    <submittedName>
        <fullName evidence="2">Peroxiredoxin</fullName>
    </submittedName>
</protein>
<dbReference type="GO" id="GO:0016491">
    <property type="term" value="F:oxidoreductase activity"/>
    <property type="evidence" value="ECO:0007669"/>
    <property type="project" value="InterPro"/>
</dbReference>
<proteinExistence type="predicted"/>
<gene>
    <name evidence="2" type="ORF">SAMN04488068_1404</name>
</gene>
<dbReference type="AlphaFoldDB" id="A0A1M5MR12"/>
<dbReference type="InterPro" id="IPR013766">
    <property type="entry name" value="Thioredoxin_domain"/>
</dbReference>
<dbReference type="Pfam" id="PF00578">
    <property type="entry name" value="AhpC-TSA"/>
    <property type="match status" value="1"/>
</dbReference>
<dbReference type="InterPro" id="IPR047262">
    <property type="entry name" value="PRX-like1"/>
</dbReference>
<evidence type="ECO:0000313" key="3">
    <source>
        <dbReference type="Proteomes" id="UP000199758"/>
    </source>
</evidence>
<dbReference type="STRING" id="490188.SAMN04488068_1404"/>
<keyword evidence="3" id="KW-1185">Reference proteome</keyword>
<dbReference type="PANTHER" id="PTHR43640">
    <property type="entry name" value="OS07G0260300 PROTEIN"/>
    <property type="match status" value="1"/>
</dbReference>